<evidence type="ECO:0000259" key="4">
    <source>
        <dbReference type="PROSITE" id="PS50968"/>
    </source>
</evidence>
<reference evidence="5" key="1">
    <citation type="submission" date="2023-07" db="EMBL/GenBank/DDBJ databases">
        <title>Genome content predicts the carbon catabolic preferences of heterotrophic bacteria.</title>
        <authorList>
            <person name="Gralka M."/>
        </authorList>
    </citation>
    <scope>NUCLEOTIDE SEQUENCE</scope>
    <source>
        <strain evidence="5">4G09</strain>
    </source>
</reference>
<dbReference type="PROSITE" id="PS00189">
    <property type="entry name" value="LIPOYL"/>
    <property type="match status" value="1"/>
</dbReference>
<dbReference type="InterPro" id="IPR000089">
    <property type="entry name" value="Biotin_lipoyl"/>
</dbReference>
<feature type="region of interest" description="Disordered" evidence="3">
    <location>
        <begin position="131"/>
        <end position="166"/>
    </location>
</feature>
<name>A0ABT9FCK7_9GAMM</name>
<evidence type="ECO:0000313" key="5">
    <source>
        <dbReference type="EMBL" id="MDP2564517.1"/>
    </source>
</evidence>
<comment type="caution">
    <text evidence="5">The sequence shown here is derived from an EMBL/GenBank/DDBJ whole genome shotgun (WGS) entry which is preliminary data.</text>
</comment>
<feature type="compositionally biased region" description="Basic and acidic residues" evidence="3">
    <location>
        <begin position="132"/>
        <end position="152"/>
    </location>
</feature>
<dbReference type="Proteomes" id="UP001177212">
    <property type="component" value="Unassembled WGS sequence"/>
</dbReference>
<dbReference type="RefSeq" id="WP_305471788.1">
    <property type="nucleotide sequence ID" value="NZ_JAUYVT010000005.1"/>
</dbReference>
<dbReference type="InterPro" id="IPR011053">
    <property type="entry name" value="Single_hybrid_motif"/>
</dbReference>
<organism evidence="5 6">
    <name type="scientific">Pseudoalteromonas marina</name>
    <dbReference type="NCBI Taxonomy" id="267375"/>
    <lineage>
        <taxon>Bacteria</taxon>
        <taxon>Pseudomonadati</taxon>
        <taxon>Pseudomonadota</taxon>
        <taxon>Gammaproteobacteria</taxon>
        <taxon>Alteromonadales</taxon>
        <taxon>Pseudoalteromonadaceae</taxon>
        <taxon>Pseudoalteromonas</taxon>
    </lineage>
</organism>
<feature type="domain" description="Lipoyl-binding" evidence="4">
    <location>
        <begin position="2"/>
        <end position="77"/>
    </location>
</feature>
<accession>A0ABT9FCK7</accession>
<dbReference type="Gene3D" id="2.40.50.100">
    <property type="match status" value="1"/>
</dbReference>
<dbReference type="SUPFAM" id="SSF51230">
    <property type="entry name" value="Single hybrid motif"/>
    <property type="match status" value="1"/>
</dbReference>
<dbReference type="PROSITE" id="PS50968">
    <property type="entry name" value="BIOTINYL_LIPOYL"/>
    <property type="match status" value="1"/>
</dbReference>
<dbReference type="Pfam" id="PF00364">
    <property type="entry name" value="Biotin_lipoyl"/>
    <property type="match status" value="1"/>
</dbReference>
<protein>
    <submittedName>
        <fullName evidence="5">Lipoyl domain-containing protein</fullName>
    </submittedName>
</protein>
<comment type="cofactor">
    <cofactor evidence="1">
        <name>(R)-lipoate</name>
        <dbReference type="ChEBI" id="CHEBI:83088"/>
    </cofactor>
</comment>
<keyword evidence="6" id="KW-1185">Reference proteome</keyword>
<dbReference type="CDD" id="cd06849">
    <property type="entry name" value="lipoyl_domain"/>
    <property type="match status" value="1"/>
</dbReference>
<sequence length="166" mass="18310">MNSDVLIPHLPEPTMSALATKIYVTEGQHVKKDDTLLDVETDKVVLEIVAMANGVVTKININEGEQVSSNQVVMQFEYDELTEELIQAPLSDKPAFQNNTSDVDQINTHDIQSSVTETPIHNEIINLDPTIDDPKQACLDKHDDTPHTESKIDTGAQLPQEVSHSG</sequence>
<evidence type="ECO:0000256" key="1">
    <source>
        <dbReference type="ARBA" id="ARBA00001938"/>
    </source>
</evidence>
<evidence type="ECO:0000313" key="6">
    <source>
        <dbReference type="Proteomes" id="UP001177212"/>
    </source>
</evidence>
<evidence type="ECO:0000256" key="2">
    <source>
        <dbReference type="ARBA" id="ARBA00022823"/>
    </source>
</evidence>
<gene>
    <name evidence="5" type="ORF">Q8W34_07715</name>
</gene>
<evidence type="ECO:0000256" key="3">
    <source>
        <dbReference type="SAM" id="MobiDB-lite"/>
    </source>
</evidence>
<dbReference type="EMBL" id="JAUYVT010000005">
    <property type="protein sequence ID" value="MDP2564517.1"/>
    <property type="molecule type" value="Genomic_DNA"/>
</dbReference>
<dbReference type="InterPro" id="IPR003016">
    <property type="entry name" value="2-oxoA_DH_lipoyl-BS"/>
</dbReference>
<proteinExistence type="predicted"/>
<keyword evidence="2" id="KW-0450">Lipoyl</keyword>